<organism evidence="1">
    <name type="scientific">viral metagenome</name>
    <dbReference type="NCBI Taxonomy" id="1070528"/>
    <lineage>
        <taxon>unclassified sequences</taxon>
        <taxon>metagenomes</taxon>
        <taxon>organismal metagenomes</taxon>
    </lineage>
</organism>
<evidence type="ECO:0000313" key="3">
    <source>
        <dbReference type="EMBL" id="QJA75677.1"/>
    </source>
</evidence>
<dbReference type="AlphaFoldDB" id="A0A6H2A4K4"/>
<evidence type="ECO:0000313" key="4">
    <source>
        <dbReference type="EMBL" id="QJH96263.1"/>
    </source>
</evidence>
<proteinExistence type="predicted"/>
<sequence length="62" mass="6967">MSCEHCDLGGKCSILNKQECPINKLWDRVDEAYTGILDTLYNRKSEAQEAIEEAEHILRGGA</sequence>
<accession>A0A6H2A4K4</accession>
<evidence type="ECO:0000313" key="2">
    <source>
        <dbReference type="EMBL" id="QJA63795.1"/>
    </source>
</evidence>
<dbReference type="EMBL" id="MT141506">
    <property type="protein sequence ID" value="QJA63795.1"/>
    <property type="molecule type" value="Genomic_DNA"/>
</dbReference>
<protein>
    <submittedName>
        <fullName evidence="1">Uncharacterized protein</fullName>
    </submittedName>
</protein>
<gene>
    <name evidence="3" type="ORF">MM415A01725_0019</name>
    <name evidence="2" type="ORF">MM415B00576_0015</name>
    <name evidence="1" type="ORF">TM448A05204_0010</name>
    <name evidence="4" type="ORF">TM448B00676_0011</name>
</gene>
<evidence type="ECO:0000313" key="1">
    <source>
        <dbReference type="EMBL" id="QJA54517.1"/>
    </source>
</evidence>
<reference evidence="1" key="1">
    <citation type="submission" date="2020-03" db="EMBL/GenBank/DDBJ databases">
        <title>The deep terrestrial virosphere.</title>
        <authorList>
            <person name="Holmfeldt K."/>
            <person name="Nilsson E."/>
            <person name="Simone D."/>
            <person name="Lopez-Fernandez M."/>
            <person name="Wu X."/>
            <person name="de Brujin I."/>
            <person name="Lundin D."/>
            <person name="Andersson A."/>
            <person name="Bertilsson S."/>
            <person name="Dopson M."/>
        </authorList>
    </citation>
    <scope>NUCLEOTIDE SEQUENCE</scope>
    <source>
        <strain evidence="3">MM415A01725</strain>
        <strain evidence="2">MM415B00576</strain>
        <strain evidence="1">TM448A05204</strain>
        <strain evidence="4">TM448B00676</strain>
    </source>
</reference>
<dbReference type="EMBL" id="MT144645">
    <property type="protein sequence ID" value="QJH96263.1"/>
    <property type="molecule type" value="Genomic_DNA"/>
</dbReference>
<dbReference type="EMBL" id="MT142178">
    <property type="protein sequence ID" value="QJA75677.1"/>
    <property type="molecule type" value="Genomic_DNA"/>
</dbReference>
<name>A0A6H2A4K4_9ZZZZ</name>
<dbReference type="EMBL" id="MT144513">
    <property type="protein sequence ID" value="QJA54517.1"/>
    <property type="molecule type" value="Genomic_DNA"/>
</dbReference>